<dbReference type="EMBL" id="CP046904">
    <property type="protein sequence ID" value="QGZ39506.1"/>
    <property type="molecule type" value="Genomic_DNA"/>
</dbReference>
<name>A0ABX6FPT8_9BURK</name>
<feature type="chain" id="PRO_5045776465" evidence="1">
    <location>
        <begin position="33"/>
        <end position="184"/>
    </location>
</feature>
<accession>A0ABX6FPT8</accession>
<reference evidence="3 4" key="1">
    <citation type="submission" date="2019-12" db="EMBL/GenBank/DDBJ databases">
        <title>Draft Genome Sequences of Six Type Strains of the Genus Massilia.</title>
        <authorList>
            <person name="Miess H."/>
            <person name="Frediansyah A."/>
            <person name="Goeker M."/>
            <person name="Gross H."/>
        </authorList>
    </citation>
    <scope>NUCLEOTIDE SEQUENCE [LARGE SCALE GENOMIC DNA]</scope>
    <source>
        <strain evidence="3 4">DSM 26639</strain>
    </source>
</reference>
<keyword evidence="4" id="KW-1185">Reference proteome</keyword>
<protein>
    <submittedName>
        <fullName evidence="3">PEP-CTERM sorting domain-containing protein</fullName>
    </submittedName>
</protein>
<dbReference type="NCBIfam" id="TIGR02595">
    <property type="entry name" value="PEP_CTERM"/>
    <property type="match status" value="1"/>
</dbReference>
<dbReference type="InterPro" id="IPR013424">
    <property type="entry name" value="Ice-binding_C"/>
</dbReference>
<evidence type="ECO:0000313" key="4">
    <source>
        <dbReference type="Proteomes" id="UP000437862"/>
    </source>
</evidence>
<dbReference type="Proteomes" id="UP000437862">
    <property type="component" value="Chromosome"/>
</dbReference>
<feature type="domain" description="Ice-binding protein C-terminal" evidence="2">
    <location>
        <begin position="158"/>
        <end position="183"/>
    </location>
</feature>
<gene>
    <name evidence="3" type="ORF">GO485_10910</name>
</gene>
<dbReference type="Pfam" id="PF07589">
    <property type="entry name" value="PEP-CTERM"/>
    <property type="match status" value="1"/>
</dbReference>
<evidence type="ECO:0000256" key="1">
    <source>
        <dbReference type="SAM" id="SignalP"/>
    </source>
</evidence>
<keyword evidence="1" id="KW-0732">Signal</keyword>
<evidence type="ECO:0000313" key="3">
    <source>
        <dbReference type="EMBL" id="QGZ39506.1"/>
    </source>
</evidence>
<feature type="signal peptide" evidence="1">
    <location>
        <begin position="1"/>
        <end position="32"/>
    </location>
</feature>
<evidence type="ECO:0000259" key="2">
    <source>
        <dbReference type="Pfam" id="PF07589"/>
    </source>
</evidence>
<dbReference type="NCBIfam" id="NF038126">
    <property type="entry name" value="PEP_CTERM_FxDxF"/>
    <property type="match status" value="1"/>
</dbReference>
<proteinExistence type="predicted"/>
<dbReference type="Gene3D" id="2.60.120.380">
    <property type="match status" value="1"/>
</dbReference>
<organism evidence="3 4">
    <name type="scientific">Pseudoduganella flava</name>
    <dbReference type="NCBI Taxonomy" id="871742"/>
    <lineage>
        <taxon>Bacteria</taxon>
        <taxon>Pseudomonadati</taxon>
        <taxon>Pseudomonadota</taxon>
        <taxon>Betaproteobacteria</taxon>
        <taxon>Burkholderiales</taxon>
        <taxon>Oxalobacteraceae</taxon>
        <taxon>Telluria group</taxon>
        <taxon>Pseudoduganella</taxon>
    </lineage>
</organism>
<sequence>MTSKEHGMTKTKKFAASLALACAAFTTQAVYAADVSNGPAAVEIADGAGFFGRLIQDVTAGDTFADHYTFTLSSATDFTASLFSYSFQPGTGLDITGLDLYRSDGTLVTKGAALIDDGIQQWQLTTTGLSAASYYVQVSGNVLSQPGIYSGSVATVSAVPEPATYGMLLGGLALVGAIARRRKS</sequence>